<sequence length="157" mass="17310">MEALMIKNKSMINPAYLAAAGMQSCSGVAIPMTPTYGKADRTTMSTEGVDVNEYQSLVGRLNWLTTKTRPDLRHAMFRLQRRMHAPTTVDAKALKVVYRHLRDTITYGITLVPDHTKGIEDYVDAAHAVTKIANLQRDTSSSTPAVPLPGRPTSKKP</sequence>
<dbReference type="EMBL" id="BCMY01000001">
    <property type="protein sequence ID" value="GAQ35112.1"/>
    <property type="molecule type" value="Genomic_DNA"/>
</dbReference>
<feature type="region of interest" description="Disordered" evidence="1">
    <location>
        <begin position="136"/>
        <end position="157"/>
    </location>
</feature>
<dbReference type="Proteomes" id="UP000068243">
    <property type="component" value="Unassembled WGS sequence"/>
</dbReference>
<dbReference type="PROSITE" id="PS51257">
    <property type="entry name" value="PROKAR_LIPOPROTEIN"/>
    <property type="match status" value="1"/>
</dbReference>
<accession>A0A100I5H8</accession>
<dbReference type="AlphaFoldDB" id="A0A100I5H8"/>
<reference evidence="3" key="1">
    <citation type="journal article" date="2016" name="Genome Announc.">
        <title>Draft genome sequence of Aspergillus niger strain An76.</title>
        <authorList>
            <person name="Gong W."/>
            <person name="Cheng Z."/>
            <person name="Zhang H."/>
            <person name="Liu L."/>
            <person name="Gao P."/>
            <person name="Wang L."/>
        </authorList>
    </citation>
    <scope>NUCLEOTIDE SEQUENCE [LARGE SCALE GENOMIC DNA]</scope>
    <source>
        <strain evidence="3">An76</strain>
    </source>
</reference>
<dbReference type="VEuPathDB" id="FungiDB:An05g01980"/>
<evidence type="ECO:0000256" key="1">
    <source>
        <dbReference type="SAM" id="MobiDB-lite"/>
    </source>
</evidence>
<protein>
    <submittedName>
        <fullName evidence="2">Polyprotein</fullName>
    </submittedName>
</protein>
<organism evidence="2 3">
    <name type="scientific">Aspergillus niger</name>
    <dbReference type="NCBI Taxonomy" id="5061"/>
    <lineage>
        <taxon>Eukaryota</taxon>
        <taxon>Fungi</taxon>
        <taxon>Dikarya</taxon>
        <taxon>Ascomycota</taxon>
        <taxon>Pezizomycotina</taxon>
        <taxon>Eurotiomycetes</taxon>
        <taxon>Eurotiomycetidae</taxon>
        <taxon>Eurotiales</taxon>
        <taxon>Aspergillaceae</taxon>
        <taxon>Aspergillus</taxon>
        <taxon>Aspergillus subgen. Circumdati</taxon>
    </lineage>
</organism>
<evidence type="ECO:0000313" key="3">
    <source>
        <dbReference type="Proteomes" id="UP000068243"/>
    </source>
</evidence>
<proteinExistence type="predicted"/>
<comment type="caution">
    <text evidence="2">The sequence shown here is derived from an EMBL/GenBank/DDBJ whole genome shotgun (WGS) entry which is preliminary data.</text>
</comment>
<evidence type="ECO:0000313" key="2">
    <source>
        <dbReference type="EMBL" id="GAQ35112.1"/>
    </source>
</evidence>
<dbReference type="OrthoDB" id="4367128at2759"/>
<name>A0A100I5H8_ASPNG</name>
<gene>
    <name evidence="2" type="ORF">ABL_01054</name>
</gene>